<name>L8H7D7_ACACF</name>
<organism evidence="1 2">
    <name type="scientific">Acanthamoeba castellanii (strain ATCC 30010 / Neff)</name>
    <dbReference type="NCBI Taxonomy" id="1257118"/>
    <lineage>
        <taxon>Eukaryota</taxon>
        <taxon>Amoebozoa</taxon>
        <taxon>Discosea</taxon>
        <taxon>Longamoebia</taxon>
        <taxon>Centramoebida</taxon>
        <taxon>Acanthamoebidae</taxon>
        <taxon>Acanthamoeba</taxon>
    </lineage>
</organism>
<accession>L8H7D7</accession>
<evidence type="ECO:0000313" key="2">
    <source>
        <dbReference type="Proteomes" id="UP000011083"/>
    </source>
</evidence>
<reference evidence="1 2" key="1">
    <citation type="journal article" date="2013" name="Genome Biol.">
        <title>Genome of Acanthamoeba castellanii highlights extensive lateral gene transfer and early evolution of tyrosine kinase signaling.</title>
        <authorList>
            <person name="Clarke M."/>
            <person name="Lohan A.J."/>
            <person name="Liu B."/>
            <person name="Lagkouvardos I."/>
            <person name="Roy S."/>
            <person name="Zafar N."/>
            <person name="Bertelli C."/>
            <person name="Schilde C."/>
            <person name="Kianianmomeni A."/>
            <person name="Burglin T.R."/>
            <person name="Frech C."/>
            <person name="Turcotte B."/>
            <person name="Kopec K.O."/>
            <person name="Synnott J.M."/>
            <person name="Choo C."/>
            <person name="Paponov I."/>
            <person name="Finkler A."/>
            <person name="Soon Heng Tan C."/>
            <person name="Hutchins A.P."/>
            <person name="Weinmeier T."/>
            <person name="Rattei T."/>
            <person name="Chu J.S."/>
            <person name="Gimenez G."/>
            <person name="Irimia M."/>
            <person name="Rigden D.J."/>
            <person name="Fitzpatrick D.A."/>
            <person name="Lorenzo-Morales J."/>
            <person name="Bateman A."/>
            <person name="Chiu C.H."/>
            <person name="Tang P."/>
            <person name="Hegemann P."/>
            <person name="Fromm H."/>
            <person name="Raoult D."/>
            <person name="Greub G."/>
            <person name="Miranda-Saavedra D."/>
            <person name="Chen N."/>
            <person name="Nash P."/>
            <person name="Ginger M.L."/>
            <person name="Horn M."/>
            <person name="Schaap P."/>
            <person name="Caler L."/>
            <person name="Loftus B."/>
        </authorList>
    </citation>
    <scope>NUCLEOTIDE SEQUENCE [LARGE SCALE GENOMIC DNA]</scope>
    <source>
        <strain evidence="1 2">Neff</strain>
    </source>
</reference>
<gene>
    <name evidence="1" type="ORF">ACA1_339010</name>
</gene>
<dbReference type="EMBL" id="KB007919">
    <property type="protein sequence ID" value="ELR20401.1"/>
    <property type="molecule type" value="Genomic_DNA"/>
</dbReference>
<proteinExistence type="predicted"/>
<dbReference type="Proteomes" id="UP000011083">
    <property type="component" value="Unassembled WGS sequence"/>
</dbReference>
<sequence length="198" mass="21965">MKQYYILFGIHSEAKMAKYLWAIAHTGAPVYYVWQHDQSSNHIYEKTFGVALQAEGAEWPHQYLMEAKCHLLSMEAIGKVVDDDTNGSYFMVLALMGCPYSEAAVQHLVGLGCKMQGSEPEFSNAKKQYADLTNGDALPSWPQIFHFTPGIIGQQQEVTVCHIGSPLDTPSVIMTRSLLLLPNTEVSRQLTIGVGVTQ</sequence>
<keyword evidence="2" id="KW-1185">Reference proteome</keyword>
<dbReference type="RefSeq" id="XP_004342816.1">
    <property type="nucleotide sequence ID" value="XM_004342767.1"/>
</dbReference>
<protein>
    <submittedName>
        <fullName evidence="1">Uncharacterized protein</fullName>
    </submittedName>
</protein>
<dbReference type="KEGG" id="acan:ACA1_339010"/>
<dbReference type="GeneID" id="14921257"/>
<dbReference type="VEuPathDB" id="AmoebaDB:ACA1_339010"/>
<evidence type="ECO:0000313" key="1">
    <source>
        <dbReference type="EMBL" id="ELR20401.1"/>
    </source>
</evidence>
<dbReference type="AlphaFoldDB" id="L8H7D7"/>